<sequence>MARRLELFADKENGDAPAFSTNFDNYGVILYYAFTVNKEKAILLYKAMVNKYHYALGYDLPLNGLSDNNTEVCIPIEQIPDVMSFITNDILPSLYVLPLDLNMIDEWNTGEDLETFLMNQGSFFDTFNIDGIVVDNYTVDYFIRIFNKLFHFFEQVFFCGTSYKVEIA</sequence>
<dbReference type="EMBL" id="CP029186">
    <property type="protein sequence ID" value="AWH86753.1"/>
    <property type="molecule type" value="Genomic_DNA"/>
</dbReference>
<reference evidence="1 2" key="1">
    <citation type="submission" date="2018-04" db="EMBL/GenBank/DDBJ databases">
        <title>Genome sequencing of Flavobacterium sp. HYN0059.</title>
        <authorList>
            <person name="Yi H."/>
            <person name="Baek C."/>
        </authorList>
    </citation>
    <scope>NUCLEOTIDE SEQUENCE [LARGE SCALE GENOMIC DNA]</scope>
    <source>
        <strain evidence="1 2">HYN0059</strain>
    </source>
</reference>
<name>A0A2S1R205_9FLAO</name>
<protein>
    <submittedName>
        <fullName evidence="1">Uncharacterized protein</fullName>
    </submittedName>
</protein>
<gene>
    <name evidence="1" type="ORF">HYN59_17280</name>
</gene>
<accession>A0A2S1R205</accession>
<dbReference type="Proteomes" id="UP000244929">
    <property type="component" value="Chromosome"/>
</dbReference>
<dbReference type="OrthoDB" id="9846937at2"/>
<evidence type="ECO:0000313" key="1">
    <source>
        <dbReference type="EMBL" id="AWH86753.1"/>
    </source>
</evidence>
<keyword evidence="2" id="KW-1185">Reference proteome</keyword>
<dbReference type="RefSeq" id="WP_108779475.1">
    <property type="nucleotide sequence ID" value="NZ_CP029186.1"/>
</dbReference>
<organism evidence="1 2">
    <name type="scientific">Flavobacterium album</name>
    <dbReference type="NCBI Taxonomy" id="2175091"/>
    <lineage>
        <taxon>Bacteria</taxon>
        <taxon>Pseudomonadati</taxon>
        <taxon>Bacteroidota</taxon>
        <taxon>Flavobacteriia</taxon>
        <taxon>Flavobacteriales</taxon>
        <taxon>Flavobacteriaceae</taxon>
        <taxon>Flavobacterium</taxon>
    </lineage>
</organism>
<proteinExistence type="predicted"/>
<evidence type="ECO:0000313" key="2">
    <source>
        <dbReference type="Proteomes" id="UP000244929"/>
    </source>
</evidence>
<dbReference type="AlphaFoldDB" id="A0A2S1R205"/>
<dbReference type="KEGG" id="falb:HYN59_17280"/>